<dbReference type="InterPro" id="IPR013320">
    <property type="entry name" value="ConA-like_dom_sf"/>
</dbReference>
<dbReference type="InterPro" id="IPR006710">
    <property type="entry name" value="Glyco_hydro_43"/>
</dbReference>
<dbReference type="Gene3D" id="2.115.10.20">
    <property type="entry name" value="Glycosyl hydrolase domain, family 43"/>
    <property type="match status" value="1"/>
</dbReference>
<dbReference type="InterPro" id="IPR050727">
    <property type="entry name" value="GH43_arabinanases"/>
</dbReference>
<evidence type="ECO:0000256" key="3">
    <source>
        <dbReference type="ARBA" id="ARBA00022801"/>
    </source>
</evidence>
<dbReference type="GO" id="GO:0004553">
    <property type="term" value="F:hydrolase activity, hydrolyzing O-glycosyl compounds"/>
    <property type="evidence" value="ECO:0007669"/>
    <property type="project" value="InterPro"/>
</dbReference>
<evidence type="ECO:0000256" key="6">
    <source>
        <dbReference type="SAM" id="MobiDB-lite"/>
    </source>
</evidence>
<dbReference type="EMBL" id="JMCB01000003">
    <property type="protein sequence ID" value="KFE70497.1"/>
    <property type="molecule type" value="Genomic_DNA"/>
</dbReference>
<evidence type="ECO:0000256" key="1">
    <source>
        <dbReference type="ARBA" id="ARBA00004834"/>
    </source>
</evidence>
<dbReference type="STRING" id="394096.DB31_5539"/>
<dbReference type="OrthoDB" id="9801455at2"/>
<dbReference type="Pfam" id="PF17851">
    <property type="entry name" value="GH43_C2"/>
    <property type="match status" value="1"/>
</dbReference>
<sequence length="611" mass="67190">MLALVFATACGEEEKPPENPPPTPEPTLVDQRFTNPLKLTLPPSGLLENCADPTVIRGQQEGDANWYMYCTSDPLNDQDKDAEGKYKQHLIPMLKSANLVDWTYVGDAFSVVPDWAKDFANPDMWAPEIVFFGGKYYLYYSMVEIRNSDQQIDRSAIGVATSNSPLGPWTQAAKPAVETHEAPCCGESKRWVIDPEVLITDTGKKYIYYGSYYGGISVRELSEDGLISDPYSQVEVTVANRYEAASVIKHGDYYYLLASSANCCNGPLTGYGVFAGRSKDPWGPFVDREGVRLTTNRVGGTPVLSMNGNRWVGTGHNTLITDFGGQDWVLYHGIDKNSPYLAPDTGGGMLTKRQVLMDALDWVEEWPVVRGGQGSSDAEQAAPAALTGTKSRYAVSVVMQDEPGAIIPSASDEFDGTALDGKWNWVRAPAADKFAVANGAFRFDTQDADLYVDSDNASILWETAPTGNYLVETKLTLDLPPTSCCFNYRQAGILLHSDEDNYVKLSEVSYWETRQIAFAKEVGPDVPAGYPRYGETFGGPAEETVWLRIARRIVGQEEHFTAYSSRNGTSWSRAGTWTHKLGTGAKMGLVSLAGPGFTATFDYVRVYELKN</sequence>
<reference evidence="8 9" key="1">
    <citation type="submission" date="2014-04" db="EMBL/GenBank/DDBJ databases">
        <title>Genome assembly of Hyalangium minutum DSM 14724.</title>
        <authorList>
            <person name="Sharma G."/>
            <person name="Subramanian S."/>
        </authorList>
    </citation>
    <scope>NUCLEOTIDE SEQUENCE [LARGE SCALE GENOMIC DNA]</scope>
    <source>
        <strain evidence="8 9">DSM 14724</strain>
    </source>
</reference>
<dbReference type="GO" id="GO:0005975">
    <property type="term" value="P:carbohydrate metabolic process"/>
    <property type="evidence" value="ECO:0007669"/>
    <property type="project" value="InterPro"/>
</dbReference>
<dbReference type="PANTHER" id="PTHR43301">
    <property type="entry name" value="ARABINAN ENDO-1,5-ALPHA-L-ARABINOSIDASE"/>
    <property type="match status" value="1"/>
</dbReference>
<feature type="domain" description="Beta-xylosidase C-terminal Concanavalin A-like" evidence="7">
    <location>
        <begin position="411"/>
        <end position="606"/>
    </location>
</feature>
<accession>A0A085WS34</accession>
<evidence type="ECO:0000259" key="7">
    <source>
        <dbReference type="Pfam" id="PF17851"/>
    </source>
</evidence>
<comment type="similarity">
    <text evidence="2">Belongs to the glycosyl hydrolase 43 family.</text>
</comment>
<dbReference type="SUPFAM" id="SSF75005">
    <property type="entry name" value="Arabinanase/levansucrase/invertase"/>
    <property type="match status" value="1"/>
</dbReference>
<comment type="caution">
    <text evidence="8">The sequence shown here is derived from an EMBL/GenBank/DDBJ whole genome shotgun (WGS) entry which is preliminary data.</text>
</comment>
<dbReference type="Pfam" id="PF04616">
    <property type="entry name" value="Glyco_hydro_43"/>
    <property type="match status" value="1"/>
</dbReference>
<comment type="pathway">
    <text evidence="1">Glycan metabolism; L-arabinan degradation.</text>
</comment>
<dbReference type="PANTHER" id="PTHR43301:SF3">
    <property type="entry name" value="ARABINAN ENDO-1,5-ALPHA-L-ARABINOSIDASE A-RELATED"/>
    <property type="match status" value="1"/>
</dbReference>
<keyword evidence="4" id="KW-0326">Glycosidase</keyword>
<dbReference type="Proteomes" id="UP000028725">
    <property type="component" value="Unassembled WGS sequence"/>
</dbReference>
<evidence type="ECO:0000313" key="9">
    <source>
        <dbReference type="Proteomes" id="UP000028725"/>
    </source>
</evidence>
<dbReference type="Gene3D" id="2.60.120.200">
    <property type="match status" value="1"/>
</dbReference>
<dbReference type="AlphaFoldDB" id="A0A085WS34"/>
<dbReference type="SUPFAM" id="SSF49899">
    <property type="entry name" value="Concanavalin A-like lectins/glucanases"/>
    <property type="match status" value="1"/>
</dbReference>
<gene>
    <name evidence="8" type="ORF">DB31_5539</name>
</gene>
<name>A0A085WS34_9BACT</name>
<feature type="region of interest" description="Disordered" evidence="6">
    <location>
        <begin position="10"/>
        <end position="29"/>
    </location>
</feature>
<feature type="site" description="Important for catalytic activity, responsible for pKa modulation of the active site Glu and correct orientation of both the proton donor and substrate" evidence="5">
    <location>
        <position position="194"/>
    </location>
</feature>
<dbReference type="InterPro" id="IPR023296">
    <property type="entry name" value="Glyco_hydro_beta-prop_sf"/>
</dbReference>
<dbReference type="PATRIC" id="fig|394096.3.peg.2019"/>
<keyword evidence="3" id="KW-0378">Hydrolase</keyword>
<dbReference type="RefSeq" id="WP_075305928.1">
    <property type="nucleotide sequence ID" value="NZ_JMCB01000003.1"/>
</dbReference>
<proteinExistence type="inferred from homology"/>
<protein>
    <recommendedName>
        <fullName evidence="7">Beta-xylosidase C-terminal Concanavalin A-like domain-containing protein</fullName>
    </recommendedName>
</protein>
<keyword evidence="9" id="KW-1185">Reference proteome</keyword>
<evidence type="ECO:0000313" key="8">
    <source>
        <dbReference type="EMBL" id="KFE70497.1"/>
    </source>
</evidence>
<organism evidence="8 9">
    <name type="scientific">Hyalangium minutum</name>
    <dbReference type="NCBI Taxonomy" id="394096"/>
    <lineage>
        <taxon>Bacteria</taxon>
        <taxon>Pseudomonadati</taxon>
        <taxon>Myxococcota</taxon>
        <taxon>Myxococcia</taxon>
        <taxon>Myxococcales</taxon>
        <taxon>Cystobacterineae</taxon>
        <taxon>Archangiaceae</taxon>
        <taxon>Hyalangium</taxon>
    </lineage>
</organism>
<evidence type="ECO:0000256" key="2">
    <source>
        <dbReference type="ARBA" id="ARBA00009865"/>
    </source>
</evidence>
<dbReference type="CDD" id="cd18616">
    <property type="entry name" value="GH43_ABN-like"/>
    <property type="match status" value="1"/>
</dbReference>
<dbReference type="InterPro" id="IPR041542">
    <property type="entry name" value="GH43_C2"/>
</dbReference>
<evidence type="ECO:0000256" key="5">
    <source>
        <dbReference type="PIRSR" id="PIRSR606710-2"/>
    </source>
</evidence>
<evidence type="ECO:0000256" key="4">
    <source>
        <dbReference type="ARBA" id="ARBA00023295"/>
    </source>
</evidence>